<evidence type="ECO:0008006" key="3">
    <source>
        <dbReference type="Google" id="ProtNLM"/>
    </source>
</evidence>
<dbReference type="AlphaFoldDB" id="A0A810Q0F8"/>
<accession>A0A810Q0F8</accession>
<dbReference type="PANTHER" id="PTHR30087:SF1">
    <property type="entry name" value="HYPOTHETICAL CYTOSOLIC PROTEIN"/>
    <property type="match status" value="1"/>
</dbReference>
<dbReference type="Proteomes" id="UP000681343">
    <property type="component" value="Chromosome"/>
</dbReference>
<dbReference type="Pfam" id="PF04463">
    <property type="entry name" value="2-thiour_desulf"/>
    <property type="match status" value="1"/>
</dbReference>
<name>A0A810Q0F8_9FIRM</name>
<reference evidence="1" key="1">
    <citation type="submission" date="2020-09" db="EMBL/GenBank/DDBJ databases">
        <title>New species isolated from human feces.</title>
        <authorList>
            <person name="Kitahara M."/>
            <person name="Shigeno Y."/>
            <person name="Shime M."/>
            <person name="Matsumoto Y."/>
            <person name="Nakamura S."/>
            <person name="Motooka D."/>
            <person name="Fukuoka S."/>
            <person name="Nishikawa H."/>
            <person name="Benno Y."/>
        </authorList>
    </citation>
    <scope>NUCLEOTIDE SEQUENCE</scope>
    <source>
        <strain evidence="1">MM35</strain>
    </source>
</reference>
<organism evidence="1 2">
    <name type="scientific">Vescimonas fastidiosa</name>
    <dbReference type="NCBI Taxonomy" id="2714353"/>
    <lineage>
        <taxon>Bacteria</taxon>
        <taxon>Bacillati</taxon>
        <taxon>Bacillota</taxon>
        <taxon>Clostridia</taxon>
        <taxon>Eubacteriales</taxon>
        <taxon>Oscillospiraceae</taxon>
        <taxon>Vescimonas</taxon>
    </lineage>
</organism>
<evidence type="ECO:0000313" key="2">
    <source>
        <dbReference type="Proteomes" id="UP000681343"/>
    </source>
</evidence>
<proteinExistence type="predicted"/>
<dbReference type="PANTHER" id="PTHR30087">
    <property type="entry name" value="INNER MEMBRANE PROTEIN"/>
    <property type="match status" value="1"/>
</dbReference>
<dbReference type="EMBL" id="AP023415">
    <property type="protein sequence ID" value="BCK78233.1"/>
    <property type="molecule type" value="Genomic_DNA"/>
</dbReference>
<protein>
    <recommendedName>
        <fullName evidence="3">DUF523 domain-containing protein</fullName>
    </recommendedName>
</protein>
<dbReference type="KEGG" id="vfa:MM35RIKEN_04250"/>
<dbReference type="RefSeq" id="WP_212818861.1">
    <property type="nucleotide sequence ID" value="NZ_AP023415.1"/>
</dbReference>
<gene>
    <name evidence="1" type="ORF">MM35RIKEN_04250</name>
</gene>
<dbReference type="InterPro" id="IPR007553">
    <property type="entry name" value="2-thiour_desulf"/>
</dbReference>
<sequence>MNVLVSACLLGLSCRYDGQSKGHPLAGDLVARHTAIPVCPEIFGGLSTPRPPSERRCGGVFTREGTDVTAAYDRGAQEVLRLARLYGCTVAILKERSPACGSGKIYDGTFTKTLADGYGVAAELLEKNGVRVLGESQLEVFLQECREDSL</sequence>
<evidence type="ECO:0000313" key="1">
    <source>
        <dbReference type="EMBL" id="BCK78233.1"/>
    </source>
</evidence>
<keyword evidence="2" id="KW-1185">Reference proteome</keyword>